<evidence type="ECO:0000313" key="1">
    <source>
        <dbReference type="EMBL" id="KNE89555.1"/>
    </source>
</evidence>
<accession>A0A0L0URG0</accession>
<dbReference type="PANTHER" id="PTHR48472:SF1">
    <property type="entry name" value="TC1-LIKE TRANSPOSASE DDE DOMAIN-CONTAINING PROTEIN"/>
    <property type="match status" value="1"/>
</dbReference>
<dbReference type="STRING" id="1165861.A0A0L0URG0"/>
<dbReference type="Proteomes" id="UP000054564">
    <property type="component" value="Unassembled WGS sequence"/>
</dbReference>
<name>A0A0L0URG0_9BASI</name>
<keyword evidence="2" id="KW-1185">Reference proteome</keyword>
<dbReference type="PANTHER" id="PTHR48472">
    <property type="entry name" value="TC1-LIKE TRANSPOSASE DDE DOMAIN-CONTAINING PROTEIN"/>
    <property type="match status" value="1"/>
</dbReference>
<dbReference type="EMBL" id="AJIL01000328">
    <property type="protein sequence ID" value="KNE89555.1"/>
    <property type="molecule type" value="Genomic_DNA"/>
</dbReference>
<protein>
    <submittedName>
        <fullName evidence="1">Uncharacterized protein</fullName>
    </submittedName>
</protein>
<gene>
    <name evidence="1" type="ORF">PSTG_16986</name>
</gene>
<comment type="caution">
    <text evidence="1">The sequence shown here is derived from an EMBL/GenBank/DDBJ whole genome shotgun (WGS) entry which is preliminary data.</text>
</comment>
<organism evidence="1 2">
    <name type="scientific">Puccinia striiformis f. sp. tritici PST-78</name>
    <dbReference type="NCBI Taxonomy" id="1165861"/>
    <lineage>
        <taxon>Eukaryota</taxon>
        <taxon>Fungi</taxon>
        <taxon>Dikarya</taxon>
        <taxon>Basidiomycota</taxon>
        <taxon>Pucciniomycotina</taxon>
        <taxon>Pucciniomycetes</taxon>
        <taxon>Pucciniales</taxon>
        <taxon>Pucciniaceae</taxon>
        <taxon>Puccinia</taxon>
    </lineage>
</organism>
<proteinExistence type="predicted"/>
<reference evidence="2" key="1">
    <citation type="submission" date="2014-03" db="EMBL/GenBank/DDBJ databases">
        <title>The Genome Sequence of Puccinia striiformis f. sp. tritici PST-78.</title>
        <authorList>
            <consortium name="The Broad Institute Genome Sequencing Platform"/>
            <person name="Cuomo C."/>
            <person name="Hulbert S."/>
            <person name="Chen X."/>
            <person name="Walker B."/>
            <person name="Young S.K."/>
            <person name="Zeng Q."/>
            <person name="Gargeya S."/>
            <person name="Fitzgerald M."/>
            <person name="Haas B."/>
            <person name="Abouelleil A."/>
            <person name="Alvarado L."/>
            <person name="Arachchi H.M."/>
            <person name="Berlin A.M."/>
            <person name="Chapman S.B."/>
            <person name="Goldberg J."/>
            <person name="Griggs A."/>
            <person name="Gujja S."/>
            <person name="Hansen M."/>
            <person name="Howarth C."/>
            <person name="Imamovic A."/>
            <person name="Larimer J."/>
            <person name="McCowan C."/>
            <person name="Montmayeur A."/>
            <person name="Murphy C."/>
            <person name="Neiman D."/>
            <person name="Pearson M."/>
            <person name="Priest M."/>
            <person name="Roberts A."/>
            <person name="Saif S."/>
            <person name="Shea T."/>
            <person name="Sisk P."/>
            <person name="Sykes S."/>
            <person name="Wortman J."/>
            <person name="Nusbaum C."/>
            <person name="Birren B."/>
        </authorList>
    </citation>
    <scope>NUCLEOTIDE SEQUENCE [LARGE SCALE GENOMIC DNA]</scope>
    <source>
        <strain evidence="2">race PST-78</strain>
    </source>
</reference>
<evidence type="ECO:0000313" key="2">
    <source>
        <dbReference type="Proteomes" id="UP000054564"/>
    </source>
</evidence>
<sequence>MIELVQAAPVLFLDGIRERLYNSTGNLVSVETIHKNLVDKLHIALKKAGTLNAQKCLVKKYKSTVCGQDLLQTFAQLECGRPSARYINKQNMQCVAGYFYRKS</sequence>
<dbReference type="AlphaFoldDB" id="A0A0L0URG0"/>